<dbReference type="AlphaFoldDB" id="N1WDT6"/>
<keyword evidence="1" id="KW-0472">Membrane</keyword>
<feature type="transmembrane region" description="Helical" evidence="1">
    <location>
        <begin position="88"/>
        <end position="108"/>
    </location>
</feature>
<feature type="transmembrane region" description="Helical" evidence="1">
    <location>
        <begin position="12"/>
        <end position="30"/>
    </location>
</feature>
<reference evidence="2 3" key="1">
    <citation type="submission" date="2013-03" db="EMBL/GenBank/DDBJ databases">
        <authorList>
            <person name="Harkins D.M."/>
            <person name="Durkin A.S."/>
            <person name="Brinkac L.M."/>
            <person name="Haft D.H."/>
            <person name="Selengut J.D."/>
            <person name="Sanka R."/>
            <person name="DePew J."/>
            <person name="Purushe J."/>
            <person name="Galloway R.L."/>
            <person name="Vinetz J.M."/>
            <person name="Sutton G.G."/>
            <person name="Nierman W.C."/>
            <person name="Fouts D.E."/>
        </authorList>
    </citation>
    <scope>NUCLEOTIDE SEQUENCE [LARGE SCALE GENOMIC DNA]</scope>
    <source>
        <strain evidence="2 3">Waz Holland</strain>
    </source>
</reference>
<evidence type="ECO:0000256" key="1">
    <source>
        <dbReference type="SAM" id="Phobius"/>
    </source>
</evidence>
<evidence type="ECO:0000313" key="2">
    <source>
        <dbReference type="EMBL" id="EMY71387.1"/>
    </source>
</evidence>
<feature type="transmembrane region" description="Helical" evidence="1">
    <location>
        <begin position="114"/>
        <end position="134"/>
    </location>
</feature>
<name>N1WDT6_9LEPT</name>
<comment type="caution">
    <text evidence="2">The sequence shown here is derived from an EMBL/GenBank/DDBJ whole genome shotgun (WGS) entry which is preliminary data.</text>
</comment>
<organism evidence="2 3">
    <name type="scientific">Leptospira vanthielii serovar Holland str. Waz Holland = ATCC 700522</name>
    <dbReference type="NCBI Taxonomy" id="1218591"/>
    <lineage>
        <taxon>Bacteria</taxon>
        <taxon>Pseudomonadati</taxon>
        <taxon>Spirochaetota</taxon>
        <taxon>Spirochaetia</taxon>
        <taxon>Leptospirales</taxon>
        <taxon>Leptospiraceae</taxon>
        <taxon>Leptospira</taxon>
    </lineage>
</organism>
<dbReference type="Proteomes" id="UP000012227">
    <property type="component" value="Unassembled WGS sequence"/>
</dbReference>
<accession>N1WDT6</accession>
<sequence length="137" mass="16022">MSILHLTIDFDFMIKTKILPVIYATIWISLSEFFRNEFLFKSIWLDHFSHLGLTFPSEPINGAVWGVWSLLLAVSIFFLSNHLKWIQTFLFSWFVGFVLMWVVTWNLGVLPLAILLYAIPLSIFETYIATLIVFKTK</sequence>
<dbReference type="EMBL" id="AOGY02000014">
    <property type="protein sequence ID" value="EMY71387.1"/>
    <property type="molecule type" value="Genomic_DNA"/>
</dbReference>
<protein>
    <submittedName>
        <fullName evidence="2">Uncharacterized protein</fullName>
    </submittedName>
</protein>
<keyword evidence="1" id="KW-1133">Transmembrane helix</keyword>
<proteinExistence type="predicted"/>
<feature type="transmembrane region" description="Helical" evidence="1">
    <location>
        <begin position="63"/>
        <end position="81"/>
    </location>
</feature>
<keyword evidence="1" id="KW-0812">Transmembrane</keyword>
<gene>
    <name evidence="2" type="ORF">LEP1GSC199_3642</name>
</gene>
<dbReference type="STRING" id="1218591.LEP1GSC199_3642"/>
<evidence type="ECO:0000313" key="3">
    <source>
        <dbReference type="Proteomes" id="UP000012227"/>
    </source>
</evidence>